<evidence type="ECO:0000256" key="1">
    <source>
        <dbReference type="ARBA" id="ARBA00004141"/>
    </source>
</evidence>
<feature type="transmembrane region" description="Helical" evidence="6">
    <location>
        <begin position="91"/>
        <end position="111"/>
    </location>
</feature>
<dbReference type="Proteomes" id="UP000002710">
    <property type="component" value="Chromosome"/>
</dbReference>
<feature type="domain" description="Cytochrome c assembly protein" evidence="7">
    <location>
        <begin position="71"/>
        <end position="266"/>
    </location>
</feature>
<feature type="transmembrane region" description="Helical" evidence="6">
    <location>
        <begin position="131"/>
        <end position="154"/>
    </location>
</feature>
<dbReference type="STRING" id="207559.Dde_2024"/>
<dbReference type="EMBL" id="CP000112">
    <property type="protein sequence ID" value="ABB38821.1"/>
    <property type="molecule type" value="Genomic_DNA"/>
</dbReference>
<dbReference type="InterPro" id="IPR002541">
    <property type="entry name" value="Cyt_c_assembly"/>
</dbReference>
<dbReference type="GO" id="GO:0005886">
    <property type="term" value="C:plasma membrane"/>
    <property type="evidence" value="ECO:0007669"/>
    <property type="project" value="TreeGrafter"/>
</dbReference>
<gene>
    <name evidence="8" type="ordered locus">Dde_2024</name>
</gene>
<dbReference type="RefSeq" id="WP_011367927.1">
    <property type="nucleotide sequence ID" value="NC_007519.1"/>
</dbReference>
<evidence type="ECO:0000256" key="5">
    <source>
        <dbReference type="ARBA" id="ARBA00023136"/>
    </source>
</evidence>
<organism evidence="8 9">
    <name type="scientific">Oleidesulfovibrio alaskensis (strain ATCC BAA-1058 / DSM 17464 / G20)</name>
    <name type="common">Desulfovibrio alaskensis</name>
    <dbReference type="NCBI Taxonomy" id="207559"/>
    <lineage>
        <taxon>Bacteria</taxon>
        <taxon>Pseudomonadati</taxon>
        <taxon>Thermodesulfobacteriota</taxon>
        <taxon>Desulfovibrionia</taxon>
        <taxon>Desulfovibrionales</taxon>
        <taxon>Desulfovibrionaceae</taxon>
        <taxon>Oleidesulfovibrio</taxon>
    </lineage>
</organism>
<dbReference type="PANTHER" id="PTHR30071">
    <property type="entry name" value="HEME EXPORTER PROTEIN C"/>
    <property type="match status" value="1"/>
</dbReference>
<keyword evidence="9" id="KW-1185">Reference proteome</keyword>
<name>Q30ZS5_OLEA2</name>
<evidence type="ECO:0000313" key="9">
    <source>
        <dbReference type="Proteomes" id="UP000002710"/>
    </source>
</evidence>
<evidence type="ECO:0000259" key="7">
    <source>
        <dbReference type="Pfam" id="PF01578"/>
    </source>
</evidence>
<dbReference type="HOGENOM" id="CLU_049710_2_2_7"/>
<keyword evidence="2 6" id="KW-0812">Transmembrane</keyword>
<keyword evidence="3" id="KW-0201">Cytochrome c-type biogenesis</keyword>
<keyword evidence="4 6" id="KW-1133">Transmembrane helix</keyword>
<protein>
    <submittedName>
        <fullName evidence="8">Cytochrome c assembly protein</fullName>
    </submittedName>
</protein>
<evidence type="ECO:0000256" key="6">
    <source>
        <dbReference type="SAM" id="Phobius"/>
    </source>
</evidence>
<dbReference type="eggNOG" id="COG0755">
    <property type="taxonomic scope" value="Bacteria"/>
</dbReference>
<evidence type="ECO:0000256" key="3">
    <source>
        <dbReference type="ARBA" id="ARBA00022748"/>
    </source>
</evidence>
<dbReference type="PANTHER" id="PTHR30071:SF1">
    <property type="entry name" value="CYTOCHROME B_B6 PROTEIN-RELATED"/>
    <property type="match status" value="1"/>
</dbReference>
<reference evidence="8 9" key="1">
    <citation type="journal article" date="2011" name="J. Bacteriol.">
        <title>Complete genome sequence and updated annotation of Desulfovibrio alaskensis G20.</title>
        <authorList>
            <person name="Hauser L.J."/>
            <person name="Land M.L."/>
            <person name="Brown S.D."/>
            <person name="Larimer F."/>
            <person name="Keller K.L."/>
            <person name="Rapp-Giles B.J."/>
            <person name="Price M.N."/>
            <person name="Lin M."/>
            <person name="Bruce D.C."/>
            <person name="Detter J.C."/>
            <person name="Tapia R."/>
            <person name="Han C.S."/>
            <person name="Goodwin L.A."/>
            <person name="Cheng J.F."/>
            <person name="Pitluck S."/>
            <person name="Copeland A."/>
            <person name="Lucas S."/>
            <person name="Nolan M."/>
            <person name="Lapidus A.L."/>
            <person name="Palumbo A.V."/>
            <person name="Wall J.D."/>
        </authorList>
    </citation>
    <scope>NUCLEOTIDE SEQUENCE [LARGE SCALE GENOMIC DNA]</scope>
    <source>
        <strain evidence="9">ATCC BAA 1058 / DSM 17464 / G20</strain>
    </source>
</reference>
<dbReference type="GO" id="GO:0020037">
    <property type="term" value="F:heme binding"/>
    <property type="evidence" value="ECO:0007669"/>
    <property type="project" value="InterPro"/>
</dbReference>
<accession>Q30ZS5</accession>
<feature type="transmembrane region" description="Helical" evidence="6">
    <location>
        <begin position="189"/>
        <end position="207"/>
    </location>
</feature>
<feature type="transmembrane region" description="Helical" evidence="6">
    <location>
        <begin position="39"/>
        <end position="57"/>
    </location>
</feature>
<dbReference type="AlphaFoldDB" id="Q30ZS5"/>
<dbReference type="GO" id="GO:0017004">
    <property type="term" value="P:cytochrome complex assembly"/>
    <property type="evidence" value="ECO:0007669"/>
    <property type="project" value="UniProtKB-KW"/>
</dbReference>
<feature type="transmembrane region" description="Helical" evidence="6">
    <location>
        <begin position="6"/>
        <end position="27"/>
    </location>
</feature>
<keyword evidence="5 6" id="KW-0472">Membrane</keyword>
<feature type="transmembrane region" description="Helical" evidence="6">
    <location>
        <begin position="244"/>
        <end position="266"/>
    </location>
</feature>
<dbReference type="KEGG" id="dde:Dde_2024"/>
<evidence type="ECO:0000256" key="4">
    <source>
        <dbReference type="ARBA" id="ARBA00022989"/>
    </source>
</evidence>
<sequence length="274" mass="31049">MSLLKLLTLTIIVLYFLGTCVELFGLVTRRQRVTKAASWLTVAGFGVHTLLLVFNILDSSWAEMTKGYYMQMLSWSMLLIYFIIWWRMRLAFLAITAAPLALLLFISSLRITVVQSAFPASMSGLFFSLHIGSLFLSLGLMTMAFGAGLIFLYLDKKIKNKDRLSGFAKDLPSLNAFDRVNHVAVMSGFPLYTLGMASGFIWGHIQWGRAITWDPKEMVSLVVWFLFALLFHHRLALGWRGRKAAVLAVWLFALTVFSLVGVNYFMPTHHSFQQ</sequence>
<evidence type="ECO:0000313" key="8">
    <source>
        <dbReference type="EMBL" id="ABB38821.1"/>
    </source>
</evidence>
<dbReference type="InterPro" id="IPR045062">
    <property type="entry name" value="Cyt_c_biogenesis_CcsA/CcmC"/>
</dbReference>
<proteinExistence type="predicted"/>
<dbReference type="Pfam" id="PF01578">
    <property type="entry name" value="Cytochrom_C_asm"/>
    <property type="match status" value="1"/>
</dbReference>
<feature type="transmembrane region" description="Helical" evidence="6">
    <location>
        <begin position="69"/>
        <end position="86"/>
    </location>
</feature>
<feature type="transmembrane region" description="Helical" evidence="6">
    <location>
        <begin position="219"/>
        <end position="237"/>
    </location>
</feature>
<evidence type="ECO:0000256" key="2">
    <source>
        <dbReference type="ARBA" id="ARBA00022692"/>
    </source>
</evidence>
<comment type="subcellular location">
    <subcellularLocation>
        <location evidence="1">Membrane</location>
        <topology evidence="1">Multi-pass membrane protein</topology>
    </subcellularLocation>
</comment>